<keyword evidence="3" id="KW-1185">Reference proteome</keyword>
<evidence type="ECO:0000313" key="3">
    <source>
        <dbReference type="Proteomes" id="UP001203665"/>
    </source>
</evidence>
<dbReference type="SUPFAM" id="SSF55174">
    <property type="entry name" value="Alpha-L RNA-binding motif"/>
    <property type="match status" value="1"/>
</dbReference>
<proteinExistence type="predicted"/>
<accession>A0ABT0XKM1</accession>
<evidence type="ECO:0000256" key="1">
    <source>
        <dbReference type="PROSITE-ProRule" id="PRU00182"/>
    </source>
</evidence>
<gene>
    <name evidence="2" type="primary">yaaA</name>
    <name evidence="2" type="ORF">NDM98_13830</name>
</gene>
<evidence type="ECO:0000313" key="2">
    <source>
        <dbReference type="EMBL" id="MCM2676457.1"/>
    </source>
</evidence>
<dbReference type="EMBL" id="JAMQJY010000001">
    <property type="protein sequence ID" value="MCM2676457.1"/>
    <property type="molecule type" value="Genomic_DNA"/>
</dbReference>
<protein>
    <submittedName>
        <fullName evidence="2">S4 domain-containing protein YaaA</fullName>
    </submittedName>
</protein>
<keyword evidence="1" id="KW-0694">RNA-binding</keyword>
<sequence>MDVLKISTPYITLGQMLKESGAIDTGGMAKWYLSEYEVIVNEEPENRRGKKLRAGDIIKLHDGTTIEIAWTEEKEDEGQ</sequence>
<dbReference type="RefSeq" id="WP_251608627.1">
    <property type="nucleotide sequence ID" value="NZ_JAMQJY010000001.1"/>
</dbReference>
<dbReference type="Gene3D" id="3.10.290.10">
    <property type="entry name" value="RNA-binding S4 domain"/>
    <property type="match status" value="1"/>
</dbReference>
<dbReference type="Proteomes" id="UP001203665">
    <property type="component" value="Unassembled WGS sequence"/>
</dbReference>
<dbReference type="InterPro" id="IPR014330">
    <property type="entry name" value="RNA-bd_S4-rel_YaaA"/>
</dbReference>
<dbReference type="InterPro" id="IPR036986">
    <property type="entry name" value="S4_RNA-bd_sf"/>
</dbReference>
<comment type="caution">
    <text evidence="2">The sequence shown here is derived from an EMBL/GenBank/DDBJ whole genome shotgun (WGS) entry which is preliminary data.</text>
</comment>
<reference evidence="2" key="1">
    <citation type="submission" date="2022-06" db="EMBL/GenBank/DDBJ databases">
        <title>Alkalicoccobacillus porphyridii sp. nov., isolated from a marine red alga, Porphyridium purpureum and reclassification of Shouchella plakortidis and Shouchella gibsonii as Alkalicoccobacillus plakortidis comb. nov. and Alkalicoccobacillus gibsonii comb. nov.</title>
        <authorList>
            <person name="Kim K.H."/>
            <person name="Lee J.K."/>
            <person name="Han D.M."/>
            <person name="Baek J.H."/>
            <person name="Jeon C.O."/>
        </authorList>
    </citation>
    <scope>NUCLEOTIDE SEQUENCE</scope>
    <source>
        <strain evidence="2">DSM 19153</strain>
    </source>
</reference>
<dbReference type="Pfam" id="PF13275">
    <property type="entry name" value="S4_2"/>
    <property type="match status" value="1"/>
</dbReference>
<name>A0ABT0XKM1_9BACI</name>
<dbReference type="PROSITE" id="PS50889">
    <property type="entry name" value="S4"/>
    <property type="match status" value="1"/>
</dbReference>
<organism evidence="2 3">
    <name type="scientific">Alkalicoccobacillus plakortidis</name>
    <dbReference type="NCBI Taxonomy" id="444060"/>
    <lineage>
        <taxon>Bacteria</taxon>
        <taxon>Bacillati</taxon>
        <taxon>Bacillota</taxon>
        <taxon>Bacilli</taxon>
        <taxon>Bacillales</taxon>
        <taxon>Bacillaceae</taxon>
        <taxon>Alkalicoccobacillus</taxon>
    </lineage>
</organism>
<dbReference type="NCBIfam" id="TIGR02988">
    <property type="entry name" value="YaaA_near_RecF"/>
    <property type="match status" value="1"/>
</dbReference>